<dbReference type="AlphaFoldDB" id="A0A7J6AVJ9"/>
<protein>
    <recommendedName>
        <fullName evidence="2">Serpin domain-containing protein</fullName>
    </recommendedName>
</protein>
<dbReference type="InterPro" id="IPR000215">
    <property type="entry name" value="Serpin_fam"/>
</dbReference>
<keyword evidence="1" id="KW-0732">Signal</keyword>
<dbReference type="EMBL" id="JAAGNN010000007">
    <property type="protein sequence ID" value="KAF4086646.1"/>
    <property type="molecule type" value="Genomic_DNA"/>
</dbReference>
<dbReference type="Gene3D" id="3.30.497.10">
    <property type="entry name" value="Antithrombin, subunit I, domain 2"/>
    <property type="match status" value="1"/>
</dbReference>
<dbReference type="Pfam" id="PF00079">
    <property type="entry name" value="Serpin"/>
    <property type="match status" value="1"/>
</dbReference>
<feature type="domain" description="Serpin" evidence="2">
    <location>
        <begin position="31"/>
        <end position="149"/>
    </location>
</feature>
<name>A0A7J6AVJ9_AMEME</name>
<organism evidence="3 4">
    <name type="scientific">Ameiurus melas</name>
    <name type="common">Black bullhead</name>
    <name type="synonym">Silurus melas</name>
    <dbReference type="NCBI Taxonomy" id="219545"/>
    <lineage>
        <taxon>Eukaryota</taxon>
        <taxon>Metazoa</taxon>
        <taxon>Chordata</taxon>
        <taxon>Craniata</taxon>
        <taxon>Vertebrata</taxon>
        <taxon>Euteleostomi</taxon>
        <taxon>Actinopterygii</taxon>
        <taxon>Neopterygii</taxon>
        <taxon>Teleostei</taxon>
        <taxon>Ostariophysi</taxon>
        <taxon>Siluriformes</taxon>
        <taxon>Ictaluridae</taxon>
        <taxon>Ameiurus</taxon>
    </lineage>
</organism>
<evidence type="ECO:0000313" key="4">
    <source>
        <dbReference type="Proteomes" id="UP000593565"/>
    </source>
</evidence>
<evidence type="ECO:0000259" key="2">
    <source>
        <dbReference type="Pfam" id="PF00079"/>
    </source>
</evidence>
<dbReference type="PANTHER" id="PTHR11461:SF129">
    <property type="entry name" value="SERPIN E3"/>
    <property type="match status" value="1"/>
</dbReference>
<evidence type="ECO:0000256" key="1">
    <source>
        <dbReference type="SAM" id="SignalP"/>
    </source>
</evidence>
<feature type="chain" id="PRO_5029469453" description="Serpin domain-containing protein" evidence="1">
    <location>
        <begin position="24"/>
        <end position="163"/>
    </location>
</feature>
<reference evidence="3 4" key="1">
    <citation type="submission" date="2020-02" db="EMBL/GenBank/DDBJ databases">
        <title>A chromosome-scale genome assembly of the black bullhead catfish (Ameiurus melas).</title>
        <authorList>
            <person name="Wen M."/>
            <person name="Zham M."/>
            <person name="Cabau C."/>
            <person name="Klopp C."/>
            <person name="Donnadieu C."/>
            <person name="Roques C."/>
            <person name="Bouchez O."/>
            <person name="Lampietro C."/>
            <person name="Jouanno E."/>
            <person name="Herpin A."/>
            <person name="Louis A."/>
            <person name="Berthelot C."/>
            <person name="Parey E."/>
            <person name="Roest-Crollius H."/>
            <person name="Braasch I."/>
            <person name="Postlethwait J."/>
            <person name="Robinson-Rechavi M."/>
            <person name="Echchiki A."/>
            <person name="Begum T."/>
            <person name="Montfort J."/>
            <person name="Schartl M."/>
            <person name="Bobe J."/>
            <person name="Guiguen Y."/>
        </authorList>
    </citation>
    <scope>NUCLEOTIDE SEQUENCE [LARGE SCALE GENOMIC DNA]</scope>
    <source>
        <strain evidence="3">M_S1</strain>
        <tissue evidence="3">Blood</tissue>
    </source>
</reference>
<comment type="caution">
    <text evidence="3">The sequence shown here is derived from an EMBL/GenBank/DDBJ whole genome shotgun (WGS) entry which is preliminary data.</text>
</comment>
<dbReference type="InterPro" id="IPR036186">
    <property type="entry name" value="Serpin_sf"/>
</dbReference>
<proteinExistence type="predicted"/>
<dbReference type="Proteomes" id="UP000593565">
    <property type="component" value="Unassembled WGS sequence"/>
</dbReference>
<accession>A0A7J6AVJ9</accession>
<dbReference type="GO" id="GO:0004867">
    <property type="term" value="F:serine-type endopeptidase inhibitor activity"/>
    <property type="evidence" value="ECO:0007669"/>
    <property type="project" value="InterPro"/>
</dbReference>
<gene>
    <name evidence="3" type="ORF">AMELA_G00086360</name>
</gene>
<feature type="non-terminal residue" evidence="3">
    <location>
        <position position="163"/>
    </location>
</feature>
<dbReference type="InterPro" id="IPR042178">
    <property type="entry name" value="Serpin_sf_1"/>
</dbReference>
<dbReference type="InterPro" id="IPR023796">
    <property type="entry name" value="Serpin_dom"/>
</dbReference>
<dbReference type="SUPFAM" id="SSF56574">
    <property type="entry name" value="Serpins"/>
    <property type="match status" value="1"/>
</dbReference>
<keyword evidence="4" id="KW-1185">Reference proteome</keyword>
<feature type="signal peptide" evidence="1">
    <location>
        <begin position="1"/>
        <end position="23"/>
    </location>
</feature>
<sequence length="163" mass="18187">MCYLSMTSFFFCLLMLEQKTCNGSSVTNFDAEFSINLYQALAETDNSSNLIVSPASISLSLRLLQLGARGNTLAQIERTMGYDINEPNIQEAVSQARCDLYNSSLGARLQFTNTLLIQSGIQLQPEFTQHAMQWCNSSLISVNFSLPNHTQVRFQQVPTSRGE</sequence>
<dbReference type="PANTHER" id="PTHR11461">
    <property type="entry name" value="SERINE PROTEASE INHIBITOR, SERPIN"/>
    <property type="match status" value="1"/>
</dbReference>
<evidence type="ECO:0000313" key="3">
    <source>
        <dbReference type="EMBL" id="KAF4086646.1"/>
    </source>
</evidence>
<dbReference type="GO" id="GO:0005615">
    <property type="term" value="C:extracellular space"/>
    <property type="evidence" value="ECO:0007669"/>
    <property type="project" value="InterPro"/>
</dbReference>